<dbReference type="AlphaFoldDB" id="A0A814XRT8"/>
<evidence type="ECO:0000313" key="1">
    <source>
        <dbReference type="EMBL" id="CAF1219559.1"/>
    </source>
</evidence>
<organism evidence="1 3">
    <name type="scientific">Rotaria sordida</name>
    <dbReference type="NCBI Taxonomy" id="392033"/>
    <lineage>
        <taxon>Eukaryota</taxon>
        <taxon>Metazoa</taxon>
        <taxon>Spiralia</taxon>
        <taxon>Gnathifera</taxon>
        <taxon>Rotifera</taxon>
        <taxon>Eurotatoria</taxon>
        <taxon>Bdelloidea</taxon>
        <taxon>Philodinida</taxon>
        <taxon>Philodinidae</taxon>
        <taxon>Rotaria</taxon>
    </lineage>
</organism>
<gene>
    <name evidence="2" type="ORF">JXQ802_LOCUS40314</name>
    <name evidence="1" type="ORF">PYM288_LOCUS25801</name>
</gene>
<dbReference type="EMBL" id="CAJNOL010002421">
    <property type="protein sequence ID" value="CAF1499100.1"/>
    <property type="molecule type" value="Genomic_DNA"/>
</dbReference>
<dbReference type="InterPro" id="IPR023213">
    <property type="entry name" value="CAT-like_dom_sf"/>
</dbReference>
<keyword evidence="4" id="KW-1185">Reference proteome</keyword>
<comment type="caution">
    <text evidence="1">The sequence shown here is derived from an EMBL/GenBank/DDBJ whole genome shotgun (WGS) entry which is preliminary data.</text>
</comment>
<accession>A0A814XRT8</accession>
<sequence>MINYRNVSDSVAPPGLVANAVLMPLSDRFEDPKSLSSIAKTIRHSIKQSRNVEFIERWVATANKVIRTIVHENRFPKMSTFNDRIIVNSNWRYDWASLVDFGHSNKCRFYTIWTRALYLRIFRLNPVYDGTQWMERDQNGAEVAFRIEQDKKEKFIKAWQEDIAENFINVKI</sequence>
<evidence type="ECO:0000313" key="4">
    <source>
        <dbReference type="Proteomes" id="UP000663870"/>
    </source>
</evidence>
<reference evidence="1" key="1">
    <citation type="submission" date="2021-02" db="EMBL/GenBank/DDBJ databases">
        <authorList>
            <person name="Nowell W R."/>
        </authorList>
    </citation>
    <scope>NUCLEOTIDE SEQUENCE</scope>
</reference>
<dbReference type="EMBL" id="CAJNOH010001453">
    <property type="protein sequence ID" value="CAF1219559.1"/>
    <property type="molecule type" value="Genomic_DNA"/>
</dbReference>
<name>A0A814XRT8_9BILA</name>
<evidence type="ECO:0000313" key="2">
    <source>
        <dbReference type="EMBL" id="CAF1499100.1"/>
    </source>
</evidence>
<dbReference type="Proteomes" id="UP000663870">
    <property type="component" value="Unassembled WGS sequence"/>
</dbReference>
<dbReference type="Gene3D" id="3.30.559.10">
    <property type="entry name" value="Chloramphenicol acetyltransferase-like domain"/>
    <property type="match status" value="1"/>
</dbReference>
<dbReference type="Proteomes" id="UP000663854">
    <property type="component" value="Unassembled WGS sequence"/>
</dbReference>
<protein>
    <submittedName>
        <fullName evidence="1">Uncharacterized protein</fullName>
    </submittedName>
</protein>
<proteinExistence type="predicted"/>
<evidence type="ECO:0000313" key="3">
    <source>
        <dbReference type="Proteomes" id="UP000663854"/>
    </source>
</evidence>